<protein>
    <submittedName>
        <fullName evidence="1">Uncharacterized protein</fullName>
    </submittedName>
</protein>
<dbReference type="AlphaFoldDB" id="B8IF04"/>
<evidence type="ECO:0000313" key="1">
    <source>
        <dbReference type="EMBL" id="ACL55715.1"/>
    </source>
</evidence>
<dbReference type="RefSeq" id="WP_015927420.1">
    <property type="nucleotide sequence ID" value="NC_011894.1"/>
</dbReference>
<organism evidence="1 2">
    <name type="scientific">Methylobacterium nodulans (strain LMG 21967 / CNCM I-2342 / ORS 2060)</name>
    <dbReference type="NCBI Taxonomy" id="460265"/>
    <lineage>
        <taxon>Bacteria</taxon>
        <taxon>Pseudomonadati</taxon>
        <taxon>Pseudomonadota</taxon>
        <taxon>Alphaproteobacteria</taxon>
        <taxon>Hyphomicrobiales</taxon>
        <taxon>Methylobacteriaceae</taxon>
        <taxon>Methylobacterium</taxon>
    </lineage>
</organism>
<dbReference type="HOGENOM" id="CLU_2538699_0_0_5"/>
<dbReference type="Proteomes" id="UP000008207">
    <property type="component" value="Chromosome"/>
</dbReference>
<dbReference type="eggNOG" id="ENOG50311J7">
    <property type="taxonomic scope" value="Bacteria"/>
</dbReference>
<evidence type="ECO:0000313" key="2">
    <source>
        <dbReference type="Proteomes" id="UP000008207"/>
    </source>
</evidence>
<keyword evidence="2" id="KW-1185">Reference proteome</keyword>
<gene>
    <name evidence="1" type="ordered locus">Mnod_0683</name>
</gene>
<name>B8IF04_METNO</name>
<dbReference type="KEGG" id="mno:Mnod_0683"/>
<reference evidence="1 2" key="1">
    <citation type="submission" date="2009-01" db="EMBL/GenBank/DDBJ databases">
        <title>Complete sequence of chromosome of Methylobacterium nodulans ORS 2060.</title>
        <authorList>
            <consortium name="US DOE Joint Genome Institute"/>
            <person name="Lucas S."/>
            <person name="Copeland A."/>
            <person name="Lapidus A."/>
            <person name="Glavina del Rio T."/>
            <person name="Dalin E."/>
            <person name="Tice H."/>
            <person name="Bruce D."/>
            <person name="Goodwin L."/>
            <person name="Pitluck S."/>
            <person name="Sims D."/>
            <person name="Brettin T."/>
            <person name="Detter J.C."/>
            <person name="Han C."/>
            <person name="Larimer F."/>
            <person name="Land M."/>
            <person name="Hauser L."/>
            <person name="Kyrpides N."/>
            <person name="Ivanova N."/>
            <person name="Marx C.J."/>
            <person name="Richardson P."/>
        </authorList>
    </citation>
    <scope>NUCLEOTIDE SEQUENCE [LARGE SCALE GENOMIC DNA]</scope>
    <source>
        <strain evidence="2">LMG 21967 / CNCM I-2342 / ORS 2060</strain>
    </source>
</reference>
<dbReference type="OrthoDB" id="7997187at2"/>
<dbReference type="EMBL" id="CP001349">
    <property type="protein sequence ID" value="ACL55715.1"/>
    <property type="molecule type" value="Genomic_DNA"/>
</dbReference>
<proteinExistence type="predicted"/>
<sequence length="83" mass="9546">MSGYWFCETAQGEFRIAMTRWAGRDRVVLFYEREPLGCFDSAETALDRLIHGETYKPSCGLDLRRLALPTRLSDWVFAADTHA</sequence>
<accession>B8IF04</accession>